<comment type="subcellular location">
    <subcellularLocation>
        <location evidence="1">Membrane</location>
        <topology evidence="1">Multi-pass membrane protein</topology>
    </subcellularLocation>
</comment>
<evidence type="ECO:0000256" key="6">
    <source>
        <dbReference type="RuleBase" id="RU363053"/>
    </source>
</evidence>
<dbReference type="Pfam" id="PF04117">
    <property type="entry name" value="Mpv17_PMP22"/>
    <property type="match status" value="1"/>
</dbReference>
<dbReference type="PANTHER" id="PTHR11266">
    <property type="entry name" value="PEROXISOMAL MEMBRANE PROTEIN 2, PXMP2 MPV17"/>
    <property type="match status" value="1"/>
</dbReference>
<evidence type="ECO:0000256" key="1">
    <source>
        <dbReference type="ARBA" id="ARBA00004141"/>
    </source>
</evidence>
<feature type="non-terminal residue" evidence="7">
    <location>
        <position position="124"/>
    </location>
</feature>
<comment type="similarity">
    <text evidence="2 6">Belongs to the peroxisomal membrane protein PXMP2/4 family.</text>
</comment>
<sequence length="124" mass="13897">GLLFGPPLTMWYTVLNRIKAPSPGKGLMYRVFLDQALFAPVAVAFFFGSMSILEGRPDDAFARIQAASLTTLVHSWYATHPTLTRTILICRLRIVYIPTQILNFALIPPHLRAVFVSSVSLFWS</sequence>
<dbReference type="OrthoDB" id="430207at2759"/>
<evidence type="ECO:0000313" key="7">
    <source>
        <dbReference type="EMBL" id="KJA13250.1"/>
    </source>
</evidence>
<feature type="non-terminal residue" evidence="7">
    <location>
        <position position="1"/>
    </location>
</feature>
<evidence type="ECO:0000256" key="2">
    <source>
        <dbReference type="ARBA" id="ARBA00006824"/>
    </source>
</evidence>
<dbReference type="Proteomes" id="UP000054270">
    <property type="component" value="Unassembled WGS sequence"/>
</dbReference>
<gene>
    <name evidence="7" type="ORF">HYPSUDRAFT_109244</name>
</gene>
<dbReference type="PANTHER" id="PTHR11266:SF17">
    <property type="entry name" value="PROTEIN MPV17"/>
    <property type="match status" value="1"/>
</dbReference>
<name>A0A0D2NXP8_HYPSF</name>
<dbReference type="InterPro" id="IPR007248">
    <property type="entry name" value="Mpv17_PMP22"/>
</dbReference>
<evidence type="ECO:0000256" key="4">
    <source>
        <dbReference type="ARBA" id="ARBA00022989"/>
    </source>
</evidence>
<accession>A0A0D2NXP8</accession>
<reference evidence="8" key="1">
    <citation type="submission" date="2014-04" db="EMBL/GenBank/DDBJ databases">
        <title>Evolutionary Origins and Diversification of the Mycorrhizal Mutualists.</title>
        <authorList>
            <consortium name="DOE Joint Genome Institute"/>
            <consortium name="Mycorrhizal Genomics Consortium"/>
            <person name="Kohler A."/>
            <person name="Kuo A."/>
            <person name="Nagy L.G."/>
            <person name="Floudas D."/>
            <person name="Copeland A."/>
            <person name="Barry K.W."/>
            <person name="Cichocki N."/>
            <person name="Veneault-Fourrey C."/>
            <person name="LaButti K."/>
            <person name="Lindquist E.A."/>
            <person name="Lipzen A."/>
            <person name="Lundell T."/>
            <person name="Morin E."/>
            <person name="Murat C."/>
            <person name="Riley R."/>
            <person name="Ohm R."/>
            <person name="Sun H."/>
            <person name="Tunlid A."/>
            <person name="Henrissat B."/>
            <person name="Grigoriev I.V."/>
            <person name="Hibbett D.S."/>
            <person name="Martin F."/>
        </authorList>
    </citation>
    <scope>NUCLEOTIDE SEQUENCE [LARGE SCALE GENOMIC DNA]</scope>
    <source>
        <strain evidence="8">FD-334 SS-4</strain>
    </source>
</reference>
<dbReference type="GO" id="GO:0016020">
    <property type="term" value="C:membrane"/>
    <property type="evidence" value="ECO:0007669"/>
    <property type="project" value="UniProtKB-SubCell"/>
</dbReference>
<protein>
    <recommendedName>
        <fullName evidence="9">Protein SYM1</fullName>
    </recommendedName>
</protein>
<evidence type="ECO:0000256" key="5">
    <source>
        <dbReference type="ARBA" id="ARBA00023136"/>
    </source>
</evidence>
<evidence type="ECO:0008006" key="9">
    <source>
        <dbReference type="Google" id="ProtNLM"/>
    </source>
</evidence>
<evidence type="ECO:0000313" key="8">
    <source>
        <dbReference type="Proteomes" id="UP000054270"/>
    </source>
</evidence>
<evidence type="ECO:0000256" key="3">
    <source>
        <dbReference type="ARBA" id="ARBA00022692"/>
    </source>
</evidence>
<keyword evidence="8" id="KW-1185">Reference proteome</keyword>
<dbReference type="AlphaFoldDB" id="A0A0D2NXP8"/>
<keyword evidence="3 6" id="KW-0812">Transmembrane</keyword>
<keyword evidence="4 6" id="KW-1133">Transmembrane helix</keyword>
<dbReference type="EMBL" id="KN817764">
    <property type="protein sequence ID" value="KJA13250.1"/>
    <property type="molecule type" value="Genomic_DNA"/>
</dbReference>
<dbReference type="STRING" id="945553.A0A0D2NXP8"/>
<keyword evidence="5 6" id="KW-0472">Membrane</keyword>
<feature type="transmembrane region" description="Helical" evidence="6">
    <location>
        <begin position="36"/>
        <end position="53"/>
    </location>
</feature>
<organism evidence="7 8">
    <name type="scientific">Hypholoma sublateritium (strain FD-334 SS-4)</name>
    <dbReference type="NCBI Taxonomy" id="945553"/>
    <lineage>
        <taxon>Eukaryota</taxon>
        <taxon>Fungi</taxon>
        <taxon>Dikarya</taxon>
        <taxon>Basidiomycota</taxon>
        <taxon>Agaricomycotina</taxon>
        <taxon>Agaricomycetes</taxon>
        <taxon>Agaricomycetidae</taxon>
        <taxon>Agaricales</taxon>
        <taxon>Agaricineae</taxon>
        <taxon>Strophariaceae</taxon>
        <taxon>Hypholoma</taxon>
    </lineage>
</organism>
<dbReference type="GO" id="GO:0005739">
    <property type="term" value="C:mitochondrion"/>
    <property type="evidence" value="ECO:0007669"/>
    <property type="project" value="TreeGrafter"/>
</dbReference>
<feature type="transmembrane region" description="Helical" evidence="6">
    <location>
        <begin position="101"/>
        <end position="123"/>
    </location>
</feature>
<proteinExistence type="inferred from homology"/>